<name>A0A5E4V6J7_9BURK</name>
<reference evidence="1 2" key="1">
    <citation type="submission" date="2019-08" db="EMBL/GenBank/DDBJ databases">
        <authorList>
            <person name="Peeters C."/>
        </authorList>
    </citation>
    <scope>NUCLEOTIDE SEQUENCE [LARGE SCALE GENOMIC DNA]</scope>
    <source>
        <strain evidence="1 2">LMG 31010</strain>
    </source>
</reference>
<evidence type="ECO:0000313" key="1">
    <source>
        <dbReference type="EMBL" id="VVE07952.1"/>
    </source>
</evidence>
<evidence type="ECO:0000313" key="2">
    <source>
        <dbReference type="Proteomes" id="UP000343335"/>
    </source>
</evidence>
<dbReference type="Proteomes" id="UP000343335">
    <property type="component" value="Unassembled WGS sequence"/>
</dbReference>
<dbReference type="EMBL" id="CABPSA010000003">
    <property type="protein sequence ID" value="VVE07952.1"/>
    <property type="molecule type" value="Genomic_DNA"/>
</dbReference>
<proteinExistence type="predicted"/>
<gene>
    <name evidence="1" type="ORF">PCO31010_02496</name>
</gene>
<sequence>MQSGLIAKKFYNHQLYPRHTRSTEAAYGPTSCRRCVTCVRSLLQGHRTSSLPGVQVKYRFGVCTDRGGDLA</sequence>
<protein>
    <submittedName>
        <fullName evidence="1">Uncharacterized protein</fullName>
    </submittedName>
</protein>
<dbReference type="AlphaFoldDB" id="A0A5E4V6J7"/>
<organism evidence="1 2">
    <name type="scientific">Pandoraea commovens</name>
    <dbReference type="NCBI Taxonomy" id="2508289"/>
    <lineage>
        <taxon>Bacteria</taxon>
        <taxon>Pseudomonadati</taxon>
        <taxon>Pseudomonadota</taxon>
        <taxon>Betaproteobacteria</taxon>
        <taxon>Burkholderiales</taxon>
        <taxon>Burkholderiaceae</taxon>
        <taxon>Pandoraea</taxon>
    </lineage>
</organism>
<accession>A0A5E4V6J7</accession>